<dbReference type="SUPFAM" id="SSF51735">
    <property type="entry name" value="NAD(P)-binding Rossmann-fold domains"/>
    <property type="match status" value="1"/>
</dbReference>
<dbReference type="InterPro" id="IPR002347">
    <property type="entry name" value="SDR_fam"/>
</dbReference>
<name>A0A7L5DIY8_9BACT</name>
<dbReference type="PANTHER" id="PTHR48107">
    <property type="entry name" value="NADPH-DEPENDENT ALDEHYDE REDUCTASE-LIKE PROTEIN, CHLOROPLASTIC-RELATED"/>
    <property type="match status" value="1"/>
</dbReference>
<dbReference type="CDD" id="cd05355">
    <property type="entry name" value="SDR_c1"/>
    <property type="match status" value="1"/>
</dbReference>
<organism evidence="4 5">
    <name type="scientific">Spirosoma rhododendri</name>
    <dbReference type="NCBI Taxonomy" id="2728024"/>
    <lineage>
        <taxon>Bacteria</taxon>
        <taxon>Pseudomonadati</taxon>
        <taxon>Bacteroidota</taxon>
        <taxon>Cytophagia</taxon>
        <taxon>Cytophagales</taxon>
        <taxon>Cytophagaceae</taxon>
        <taxon>Spirosoma</taxon>
    </lineage>
</organism>
<dbReference type="GO" id="GO:0016614">
    <property type="term" value="F:oxidoreductase activity, acting on CH-OH group of donors"/>
    <property type="evidence" value="ECO:0007669"/>
    <property type="project" value="UniProtKB-ARBA"/>
</dbReference>
<dbReference type="InterPro" id="IPR036291">
    <property type="entry name" value="NAD(P)-bd_dom_sf"/>
</dbReference>
<reference evidence="4 5" key="1">
    <citation type="submission" date="2020-04" db="EMBL/GenBank/DDBJ databases">
        <title>Genome sequencing of novel species.</title>
        <authorList>
            <person name="Heo J."/>
            <person name="Kim S.-J."/>
            <person name="Kim J.-S."/>
            <person name="Hong S.-B."/>
            <person name="Kwon S.-W."/>
        </authorList>
    </citation>
    <scope>NUCLEOTIDE SEQUENCE [LARGE SCALE GENOMIC DNA]</scope>
    <source>
        <strain evidence="4 5">CJU-R4</strain>
    </source>
</reference>
<dbReference type="EMBL" id="CP051677">
    <property type="protein sequence ID" value="QJD77381.1"/>
    <property type="molecule type" value="Genomic_DNA"/>
</dbReference>
<keyword evidence="2" id="KW-0560">Oxidoreductase</keyword>
<dbReference type="Pfam" id="PF13561">
    <property type="entry name" value="adh_short_C2"/>
    <property type="match status" value="1"/>
</dbReference>
<dbReference type="FunFam" id="3.40.50.720:FF:000084">
    <property type="entry name" value="Short-chain dehydrogenase reductase"/>
    <property type="match status" value="1"/>
</dbReference>
<dbReference type="PANTHER" id="PTHR48107:SF16">
    <property type="entry name" value="NADPH-DEPENDENT ALDEHYDE REDUCTASE 1, CHLOROPLASTIC"/>
    <property type="match status" value="1"/>
</dbReference>
<evidence type="ECO:0000313" key="4">
    <source>
        <dbReference type="EMBL" id="QJD77381.1"/>
    </source>
</evidence>
<dbReference type="PRINTS" id="PR00080">
    <property type="entry name" value="SDRFAMILY"/>
</dbReference>
<dbReference type="AlphaFoldDB" id="A0A7L5DIY8"/>
<proteinExistence type="inferred from homology"/>
<comment type="similarity">
    <text evidence="1">Belongs to the short-chain dehydrogenases/reductases (SDR) family.</text>
</comment>
<gene>
    <name evidence="4" type="ORF">HH216_02310</name>
</gene>
<dbReference type="PROSITE" id="PS00061">
    <property type="entry name" value="ADH_SHORT"/>
    <property type="match status" value="1"/>
</dbReference>
<dbReference type="PRINTS" id="PR00081">
    <property type="entry name" value="GDHRDH"/>
</dbReference>
<sequence length="287" mass="30807">MEEMEIDIPAQHQDGQPGLESEMTPQPIYIRDNYRGAGKLAGKKALITGGDSGIGRAVAIHFAREGADVAIFYHPREEEDAQKTKELIEAEGQQALLFPGNLRDTDYIKSAVDQVAAEFGAINVLVNNAANHVPQEDFTDITDEQLIDTFEINIIGIFRVTKAALPHMKAGDNIINTTSVTSYRGSETLVDYSSTKGAVTAFTRSLSQNLVEKGIRVNGVAPGPIYTPLIASSLTPEKVAKFGHDTPMERPGQPAELAPAYVLLASDSGSYITGQVIHVNGGSVVNS</sequence>
<protein>
    <submittedName>
        <fullName evidence="4">SDR family oxidoreductase</fullName>
    </submittedName>
</protein>
<feature type="region of interest" description="Disordered" evidence="3">
    <location>
        <begin position="1"/>
        <end position="23"/>
    </location>
</feature>
<evidence type="ECO:0000256" key="3">
    <source>
        <dbReference type="SAM" id="MobiDB-lite"/>
    </source>
</evidence>
<accession>A0A7L5DIY8</accession>
<evidence type="ECO:0000256" key="1">
    <source>
        <dbReference type="ARBA" id="ARBA00006484"/>
    </source>
</evidence>
<dbReference type="RefSeq" id="WP_169549324.1">
    <property type="nucleotide sequence ID" value="NZ_CP051677.1"/>
</dbReference>
<dbReference type="NCBIfam" id="NF005214">
    <property type="entry name" value="PRK06701.1"/>
    <property type="match status" value="1"/>
</dbReference>
<dbReference type="Proteomes" id="UP000501128">
    <property type="component" value="Chromosome"/>
</dbReference>
<dbReference type="Gene3D" id="3.40.50.720">
    <property type="entry name" value="NAD(P)-binding Rossmann-like Domain"/>
    <property type="match status" value="1"/>
</dbReference>
<dbReference type="KEGG" id="srho:HH216_02310"/>
<keyword evidence="5" id="KW-1185">Reference proteome</keyword>
<evidence type="ECO:0000313" key="5">
    <source>
        <dbReference type="Proteomes" id="UP000501128"/>
    </source>
</evidence>
<evidence type="ECO:0000256" key="2">
    <source>
        <dbReference type="ARBA" id="ARBA00023002"/>
    </source>
</evidence>
<dbReference type="InterPro" id="IPR020904">
    <property type="entry name" value="Sc_DH/Rdtase_CS"/>
</dbReference>